<evidence type="ECO:0000256" key="5">
    <source>
        <dbReference type="ARBA" id="ARBA00022842"/>
    </source>
</evidence>
<sequence>MNHGDQAEGSGRNEEGNQQKLMVLCVEGKGNNLKVMLIKGQGTDKGKQYYVIPGGKLEGNETFEKAAHRELLEETKMFVDSAHLASVESFKDTDKTKKIPKDIKLYVSRHCRKATAG</sequence>
<evidence type="ECO:0000313" key="8">
    <source>
        <dbReference type="WBParaSite" id="jg10866"/>
    </source>
</evidence>
<protein>
    <submittedName>
        <fullName evidence="8">Nudix hydrolase domain-containing protein</fullName>
    </submittedName>
</protein>
<evidence type="ECO:0000256" key="3">
    <source>
        <dbReference type="ARBA" id="ARBA00022723"/>
    </source>
</evidence>
<dbReference type="AlphaFoldDB" id="A0A915CNJ2"/>
<evidence type="ECO:0000259" key="6">
    <source>
        <dbReference type="Pfam" id="PF00293"/>
    </source>
</evidence>
<feature type="domain" description="Nudix hydrolase" evidence="6">
    <location>
        <begin position="26"/>
        <end position="97"/>
    </location>
</feature>
<reference evidence="8" key="1">
    <citation type="submission" date="2022-11" db="UniProtKB">
        <authorList>
            <consortium name="WormBaseParasite"/>
        </authorList>
    </citation>
    <scope>IDENTIFICATION</scope>
</reference>
<accession>A0A915CNJ2</accession>
<dbReference type="Proteomes" id="UP000887574">
    <property type="component" value="Unplaced"/>
</dbReference>
<dbReference type="PANTHER" id="PTHR43758">
    <property type="entry name" value="7,8-DIHYDRO-8-OXOGUANINE TRIPHOSPHATASE"/>
    <property type="match status" value="1"/>
</dbReference>
<name>A0A915CNJ2_9BILA</name>
<dbReference type="Gene3D" id="3.90.79.10">
    <property type="entry name" value="Nucleoside Triphosphate Pyrophosphohydrolase"/>
    <property type="match status" value="1"/>
</dbReference>
<dbReference type="PANTHER" id="PTHR43758:SF8">
    <property type="entry name" value="8-OXO-DGTP DIPHOSPHATASE YTKD-RELATED"/>
    <property type="match status" value="1"/>
</dbReference>
<dbReference type="GO" id="GO:0005737">
    <property type="term" value="C:cytoplasm"/>
    <property type="evidence" value="ECO:0007669"/>
    <property type="project" value="TreeGrafter"/>
</dbReference>
<keyword evidence="5" id="KW-0460">Magnesium</keyword>
<dbReference type="GO" id="GO:0046872">
    <property type="term" value="F:metal ion binding"/>
    <property type="evidence" value="ECO:0007669"/>
    <property type="project" value="UniProtKB-KW"/>
</dbReference>
<proteinExistence type="inferred from homology"/>
<keyword evidence="3" id="KW-0479">Metal-binding</keyword>
<comment type="cofactor">
    <cofactor evidence="1">
        <name>Mg(2+)</name>
        <dbReference type="ChEBI" id="CHEBI:18420"/>
    </cofactor>
</comment>
<dbReference type="GO" id="GO:0016818">
    <property type="term" value="F:hydrolase activity, acting on acid anhydrides, in phosphorus-containing anhydrides"/>
    <property type="evidence" value="ECO:0007669"/>
    <property type="project" value="TreeGrafter"/>
</dbReference>
<dbReference type="CDD" id="cd02883">
    <property type="entry name" value="NUDIX_Hydrolase"/>
    <property type="match status" value="1"/>
</dbReference>
<dbReference type="Pfam" id="PF00293">
    <property type="entry name" value="NUDIX"/>
    <property type="match status" value="1"/>
</dbReference>
<evidence type="ECO:0000256" key="4">
    <source>
        <dbReference type="ARBA" id="ARBA00022801"/>
    </source>
</evidence>
<dbReference type="WBParaSite" id="jg10866">
    <property type="protein sequence ID" value="jg10866"/>
    <property type="gene ID" value="jg10866"/>
</dbReference>
<comment type="similarity">
    <text evidence="2">Belongs to the Nudix hydrolase family.</text>
</comment>
<dbReference type="SUPFAM" id="SSF55811">
    <property type="entry name" value="Nudix"/>
    <property type="match status" value="1"/>
</dbReference>
<dbReference type="InterPro" id="IPR000086">
    <property type="entry name" value="NUDIX_hydrolase_dom"/>
</dbReference>
<evidence type="ECO:0000313" key="7">
    <source>
        <dbReference type="Proteomes" id="UP000887574"/>
    </source>
</evidence>
<evidence type="ECO:0000256" key="2">
    <source>
        <dbReference type="ARBA" id="ARBA00005582"/>
    </source>
</evidence>
<evidence type="ECO:0000256" key="1">
    <source>
        <dbReference type="ARBA" id="ARBA00001946"/>
    </source>
</evidence>
<keyword evidence="4" id="KW-0378">Hydrolase</keyword>
<organism evidence="7 8">
    <name type="scientific">Ditylenchus dipsaci</name>
    <dbReference type="NCBI Taxonomy" id="166011"/>
    <lineage>
        <taxon>Eukaryota</taxon>
        <taxon>Metazoa</taxon>
        <taxon>Ecdysozoa</taxon>
        <taxon>Nematoda</taxon>
        <taxon>Chromadorea</taxon>
        <taxon>Rhabditida</taxon>
        <taxon>Tylenchina</taxon>
        <taxon>Tylenchomorpha</taxon>
        <taxon>Sphaerularioidea</taxon>
        <taxon>Anguinidae</taxon>
        <taxon>Anguininae</taxon>
        <taxon>Ditylenchus</taxon>
    </lineage>
</organism>
<keyword evidence="7" id="KW-1185">Reference proteome</keyword>
<dbReference type="InterPro" id="IPR015797">
    <property type="entry name" value="NUDIX_hydrolase-like_dom_sf"/>
</dbReference>